<dbReference type="RefSeq" id="WP_101306958.1">
    <property type="nucleotide sequence ID" value="NZ_CP025299.1"/>
</dbReference>
<feature type="domain" description="Histidine kinase/HSP90-like ATPase" evidence="2">
    <location>
        <begin position="293"/>
        <end position="373"/>
    </location>
</feature>
<evidence type="ECO:0000256" key="1">
    <source>
        <dbReference type="SAM" id="Phobius"/>
    </source>
</evidence>
<feature type="transmembrane region" description="Helical" evidence="1">
    <location>
        <begin position="14"/>
        <end position="35"/>
    </location>
</feature>
<keyword evidence="1" id="KW-0472">Membrane</keyword>
<feature type="transmembrane region" description="Helical" evidence="1">
    <location>
        <begin position="100"/>
        <end position="119"/>
    </location>
</feature>
<feature type="transmembrane region" description="Helical" evidence="1">
    <location>
        <begin position="422"/>
        <end position="440"/>
    </location>
</feature>
<dbReference type="Pfam" id="PF02518">
    <property type="entry name" value="HATPase_c"/>
    <property type="match status" value="1"/>
</dbReference>
<keyword evidence="1" id="KW-1133">Transmembrane helix</keyword>
<feature type="transmembrane region" description="Helical" evidence="1">
    <location>
        <begin position="41"/>
        <end position="62"/>
    </location>
</feature>
<keyword evidence="1" id="KW-0812">Transmembrane</keyword>
<dbReference type="Proteomes" id="UP000233276">
    <property type="component" value="Chromosome"/>
</dbReference>
<evidence type="ECO:0000259" key="2">
    <source>
        <dbReference type="Pfam" id="PF02518"/>
    </source>
</evidence>
<accession>A0A2K9DF37</accession>
<feature type="transmembrane region" description="Helical" evidence="1">
    <location>
        <begin position="452"/>
        <end position="470"/>
    </location>
</feature>
<dbReference type="KEGG" id="mhos:CXR34_15895"/>
<name>A0A2K9DF37_9MICO</name>
<evidence type="ECO:0000313" key="3">
    <source>
        <dbReference type="EMBL" id="AUG30801.1"/>
    </source>
</evidence>
<reference evidence="3 4" key="1">
    <citation type="submission" date="2017-12" db="EMBL/GenBank/DDBJ databases">
        <title>Isolation and characterization of estrogens degradatiion strain Microbacterium hominis SJTG1.</title>
        <authorList>
            <person name="Xiong W."/>
            <person name="Yin C."/>
            <person name="Zheng D."/>
            <person name="Liang R."/>
        </authorList>
    </citation>
    <scope>NUCLEOTIDE SEQUENCE [LARGE SCALE GENOMIC DNA]</scope>
    <source>
        <strain evidence="3 4">SJTG1</strain>
    </source>
</reference>
<feature type="transmembrane region" description="Helical" evidence="1">
    <location>
        <begin position="157"/>
        <end position="177"/>
    </location>
</feature>
<dbReference type="Gene3D" id="3.30.565.10">
    <property type="entry name" value="Histidine kinase-like ATPase, C-terminal domain"/>
    <property type="match status" value="1"/>
</dbReference>
<feature type="transmembrane region" description="Helical" evidence="1">
    <location>
        <begin position="399"/>
        <end position="416"/>
    </location>
</feature>
<feature type="transmembrane region" description="Helical" evidence="1">
    <location>
        <begin position="126"/>
        <end position="145"/>
    </location>
</feature>
<feature type="transmembrane region" description="Helical" evidence="1">
    <location>
        <begin position="499"/>
        <end position="518"/>
    </location>
</feature>
<proteinExistence type="predicted"/>
<dbReference type="AlphaFoldDB" id="A0A2K9DF37"/>
<evidence type="ECO:0000313" key="4">
    <source>
        <dbReference type="Proteomes" id="UP000233276"/>
    </source>
</evidence>
<dbReference type="InterPro" id="IPR003594">
    <property type="entry name" value="HATPase_dom"/>
</dbReference>
<gene>
    <name evidence="3" type="ORF">CXR34_15895</name>
</gene>
<protein>
    <recommendedName>
        <fullName evidence="2">Histidine kinase/HSP90-like ATPase domain-containing protein</fullName>
    </recommendedName>
</protein>
<dbReference type="EMBL" id="CP025299">
    <property type="protein sequence ID" value="AUG30801.1"/>
    <property type="molecule type" value="Genomic_DNA"/>
</dbReference>
<feature type="transmembrane region" description="Helical" evidence="1">
    <location>
        <begin position="524"/>
        <end position="546"/>
    </location>
</feature>
<dbReference type="SUPFAM" id="SSF55874">
    <property type="entry name" value="ATPase domain of HSP90 chaperone/DNA topoisomerase II/histidine kinase"/>
    <property type="match status" value="1"/>
</dbReference>
<organism evidence="3 4">
    <name type="scientific">Microbacterium hominis</name>
    <dbReference type="NCBI Taxonomy" id="162426"/>
    <lineage>
        <taxon>Bacteria</taxon>
        <taxon>Bacillati</taxon>
        <taxon>Actinomycetota</taxon>
        <taxon>Actinomycetes</taxon>
        <taxon>Micrococcales</taxon>
        <taxon>Microbacteriaceae</taxon>
        <taxon>Microbacterium</taxon>
    </lineage>
</organism>
<dbReference type="InterPro" id="IPR036890">
    <property type="entry name" value="HATPase_C_sf"/>
</dbReference>
<feature type="transmembrane region" description="Helical" evidence="1">
    <location>
        <begin position="74"/>
        <end position="94"/>
    </location>
</feature>
<sequence>MSDEDAAERAARRVLLATSGAMVAAVGTFNLTVVAREHPVLPLWYLIIVVAATAITIVGGALSPLLGTRMLRRTAGAATILFWAAVILFAPAAATSEVERMPWVLTASSAATACALVAFGPRAGWATLAIGTLAGATYRLTFGGFDLDGIVNDSHALLTAAVVCVLGGHVLSVGAGLDAAAAERRAAAARESAERGRLAARTHAAALVHDEVLATLVLAASELPVPLDRLAVQARRAAGMVTSLVDDGAREPLPLDAELVVETRRQGAELTCDIEGPLLLDDGATTAMLGATRQALTNAARHAPLARRQVHLRSRDDDVRIDIVDDGPGFELARIDDDRLGIRQSIVARMERVPGGAAEIVSTRGVGTRVTLRYAPPAPGVQMAAVTDSAALRRGVTRIGVGYVVLQSLCAMAATVVAPHTWALQVAALAAILVTAELLRRSLPAEPSWGRSIGVVGLVVGGTLGTVAVAPLTYGTLWPVMALSFLLVPLALRGRGGTALVGAALVVGVLIAAGAAQGVAPGQILQLITRPGLVVGVAVLMLHVIARMQRGIVVLHHEAVAAAERQSWSMSARAELREHADDLAASVVPLLNRIAEGRSPSPEERRAYAAQEGRLRDDLRAGALAREPLRSAVAAARARGVDVVLLDDSGAAAADDGIDAAVGWMAESISDARRHVVGRLHPDGRAVRATIAIDGRPHVFDAVSGHDPSRSFHGE</sequence>